<evidence type="ECO:0000256" key="1">
    <source>
        <dbReference type="SAM" id="Phobius"/>
    </source>
</evidence>
<dbReference type="STRING" id="630515.SAMN04489812_1065"/>
<keyword evidence="3" id="KW-1185">Reference proteome</keyword>
<dbReference type="EMBL" id="LT629772">
    <property type="protein sequence ID" value="SDS16024.1"/>
    <property type="molecule type" value="Genomic_DNA"/>
</dbReference>
<protein>
    <submittedName>
        <fullName evidence="2">Uncharacterized protein</fullName>
    </submittedName>
</protein>
<dbReference type="OrthoDB" id="2988755at2"/>
<feature type="transmembrane region" description="Helical" evidence="1">
    <location>
        <begin position="137"/>
        <end position="163"/>
    </location>
</feature>
<dbReference type="AlphaFoldDB" id="A0A1H1PY20"/>
<dbReference type="Proteomes" id="UP000199103">
    <property type="component" value="Chromosome I"/>
</dbReference>
<gene>
    <name evidence="2" type="ORF">SAMN04489812_1065</name>
</gene>
<accession>A0A1H1PY20</accession>
<sequence length="205" mass="21048">MIMNEMTSSGSGDGNVVGLPNTSRWLRNAFWVVLGVVSGIGIVFGLGAMHGPPLASTTAMTPATAVGVAALCYLTAAVTGLRWMSWVAVPIASGVPFLGLISPVPWWLIMAGVGLLLAVVGLIRAPKLSLPQVSAMAAYFGLAVLATALAPRAGLVLAGVVLAAHAGWDLLHYRKNRVVLRSLAVWCIGLDLTVGAVCVVLAIVG</sequence>
<feature type="transmembrane region" description="Helical" evidence="1">
    <location>
        <begin position="104"/>
        <end position="125"/>
    </location>
</feature>
<evidence type="ECO:0000313" key="3">
    <source>
        <dbReference type="Proteomes" id="UP000199103"/>
    </source>
</evidence>
<name>A0A1H1PY20_9ACTN</name>
<evidence type="ECO:0000313" key="2">
    <source>
        <dbReference type="EMBL" id="SDS16024.1"/>
    </source>
</evidence>
<keyword evidence="1" id="KW-0472">Membrane</keyword>
<keyword evidence="1" id="KW-1133">Transmembrane helix</keyword>
<feature type="transmembrane region" description="Helical" evidence="1">
    <location>
        <begin position="63"/>
        <end position="84"/>
    </location>
</feature>
<proteinExistence type="predicted"/>
<organism evidence="2 3">
    <name type="scientific">Microlunatus soli</name>
    <dbReference type="NCBI Taxonomy" id="630515"/>
    <lineage>
        <taxon>Bacteria</taxon>
        <taxon>Bacillati</taxon>
        <taxon>Actinomycetota</taxon>
        <taxon>Actinomycetes</taxon>
        <taxon>Propionibacteriales</taxon>
        <taxon>Propionibacteriaceae</taxon>
        <taxon>Microlunatus</taxon>
    </lineage>
</organism>
<feature type="transmembrane region" description="Helical" evidence="1">
    <location>
        <begin position="29"/>
        <end position="51"/>
    </location>
</feature>
<keyword evidence="1" id="KW-0812">Transmembrane</keyword>
<feature type="transmembrane region" description="Helical" evidence="1">
    <location>
        <begin position="183"/>
        <end position="204"/>
    </location>
</feature>
<reference evidence="2 3" key="1">
    <citation type="submission" date="2016-10" db="EMBL/GenBank/DDBJ databases">
        <authorList>
            <person name="de Groot N.N."/>
        </authorList>
    </citation>
    <scope>NUCLEOTIDE SEQUENCE [LARGE SCALE GENOMIC DNA]</scope>
    <source>
        <strain evidence="2 3">DSM 21800</strain>
    </source>
</reference>
<dbReference type="RefSeq" id="WP_091521005.1">
    <property type="nucleotide sequence ID" value="NZ_LT629772.1"/>
</dbReference>